<dbReference type="AlphaFoldDB" id="I6YM33"/>
<dbReference type="OrthoDB" id="394974at2"/>
<proteinExistence type="predicted"/>
<protein>
    <submittedName>
        <fullName evidence="1">Uncharacterized protein</fullName>
    </submittedName>
</protein>
<sequence>MFYLNEKNIKEYTVVGYLASEKFKTQIRPRLFKLIKPSWKNQTSLTPLFLTSTKIVDSLGTKLDEETLQKITNYFSYLGKWSEFFLEKLVATSKEKQKSWEQIELQDHWEIVREATEESKKYFASKKSKSENWVWFWELSNPNKYKYSFFYEQESFKNNEDFGLFTVIMNHWKSFLPHFESCISWNKFTKLYELKSSEHHKQECEITRWEFDFFEPNEKELVELKFHKKSWNTSWIWQTLMYSYLLDFYYGVRVKKIRIINTFFGEQLSFSISDLFIEGGEESFYKMMKLEISDYEKLKFMNRILACFKEWTTNSNLKEIISNNFFCEQEDLNIPKYHQFITNLDKNRGRANFLSNIHSPKWVWSEWIKFSAQTQ</sequence>
<reference evidence="1 2" key="1">
    <citation type="journal article" date="2012" name="J. Bacteriol.">
        <title>Complete genome sequence of Mycoplasma wenyonii strain Massachusetts.</title>
        <authorList>
            <person name="Dos Santos A.P."/>
            <person name="Guimaraes A.M."/>
            <person name="do Nascimento N.C."/>
            <person name="Sanmiguel P.J."/>
            <person name="Messick J.B."/>
        </authorList>
    </citation>
    <scope>NUCLEOTIDE SEQUENCE [LARGE SCALE GENOMIC DNA]</scope>
    <source>
        <strain evidence="1 2">Massachusetts</strain>
    </source>
</reference>
<gene>
    <name evidence="1" type="ordered locus">WEN_02855</name>
</gene>
<dbReference type="HOGENOM" id="CLU_737363_0_0_14"/>
<name>I6YM33_MYCWM</name>
<dbReference type="EMBL" id="CP003703">
    <property type="protein sequence ID" value="AFN65354.1"/>
    <property type="molecule type" value="Genomic_DNA"/>
</dbReference>
<organism evidence="1 2">
    <name type="scientific">Mycoplasma wenyonii (strain Massachusetts)</name>
    <name type="common">Eperythrozoon wenyonii</name>
    <dbReference type="NCBI Taxonomy" id="1197325"/>
    <lineage>
        <taxon>Bacteria</taxon>
        <taxon>Bacillati</taxon>
        <taxon>Mycoplasmatota</taxon>
        <taxon>Mollicutes</taxon>
        <taxon>Mycoplasmataceae</taxon>
        <taxon>Mycoplasma</taxon>
    </lineage>
</organism>
<evidence type="ECO:0000313" key="2">
    <source>
        <dbReference type="Proteomes" id="UP000009005"/>
    </source>
</evidence>
<dbReference type="Proteomes" id="UP000009005">
    <property type="component" value="Chromosome"/>
</dbReference>
<keyword evidence="2" id="KW-1185">Reference proteome</keyword>
<dbReference type="RefSeq" id="WP_014850063.1">
    <property type="nucleotide sequence ID" value="NC_018149.1"/>
</dbReference>
<dbReference type="PATRIC" id="fig|1197325.3.peg.614"/>
<accession>I6YM33</accession>
<dbReference type="KEGG" id="mwe:WEN_02855"/>
<evidence type="ECO:0000313" key="1">
    <source>
        <dbReference type="EMBL" id="AFN65354.1"/>
    </source>
</evidence>